<organism evidence="1 2">
    <name type="scientific">Caulobacter ginsengisoli</name>
    <dbReference type="NCBI Taxonomy" id="400775"/>
    <lineage>
        <taxon>Bacteria</taxon>
        <taxon>Pseudomonadati</taxon>
        <taxon>Pseudomonadota</taxon>
        <taxon>Alphaproteobacteria</taxon>
        <taxon>Caulobacterales</taxon>
        <taxon>Caulobacteraceae</taxon>
        <taxon>Caulobacter</taxon>
    </lineage>
</organism>
<dbReference type="SUPFAM" id="SSF51197">
    <property type="entry name" value="Clavaminate synthase-like"/>
    <property type="match status" value="1"/>
</dbReference>
<comment type="caution">
    <text evidence="1">The sequence shown here is derived from an EMBL/GenBank/DDBJ whole genome shotgun (WGS) entry which is preliminary data.</text>
</comment>
<dbReference type="EMBL" id="JAUSVS010000003">
    <property type="protein sequence ID" value="MDQ0464309.1"/>
    <property type="molecule type" value="Genomic_DNA"/>
</dbReference>
<evidence type="ECO:0008006" key="3">
    <source>
        <dbReference type="Google" id="ProtNLM"/>
    </source>
</evidence>
<evidence type="ECO:0000313" key="2">
    <source>
        <dbReference type="Proteomes" id="UP001228905"/>
    </source>
</evidence>
<dbReference type="RefSeq" id="WP_307348893.1">
    <property type="nucleotide sequence ID" value="NZ_JAUSVS010000003.1"/>
</dbReference>
<dbReference type="Gene3D" id="2.60.120.620">
    <property type="entry name" value="q2cbj1_9rhob like domain"/>
    <property type="match status" value="1"/>
</dbReference>
<sequence length="306" mass="34176">MSLPLLSSLDMARFTARGFLRFDGVVPDAINQAFLEEAGSFGAPGGRIRKVYGEALAASSIPEVPAGTPLAQAYPEGSALKALTELPLFQGVVRSLLGADPIFDHHFLHVTLPPAYHQAAGGEAVSQHTHQDSTVDPRLSFDVQVMYYPHEVTRPMGGTRFIPGTHLRKVSEVALGRYQNIRGQQHMVCPAGTLLFLHHGVWHGGGVNHADRTRSMFKIRMRASGRQTRCWDTADLKRPNGQRPIYFIKGAPDPDTVEAILMAPEPWFEQDTGRLEMINRVKLWRYLTEDPDWDVDYWMTRLEGVH</sequence>
<name>A0ABU0ITE2_9CAUL</name>
<keyword evidence="2" id="KW-1185">Reference proteome</keyword>
<dbReference type="InterPro" id="IPR008775">
    <property type="entry name" value="Phytyl_CoA_dOase-like"/>
</dbReference>
<protein>
    <recommendedName>
        <fullName evidence="3">Phytanoyl-CoA dioxygenase</fullName>
    </recommendedName>
</protein>
<evidence type="ECO:0000313" key="1">
    <source>
        <dbReference type="EMBL" id="MDQ0464309.1"/>
    </source>
</evidence>
<reference evidence="1 2" key="1">
    <citation type="submission" date="2023-07" db="EMBL/GenBank/DDBJ databases">
        <title>Genomic Encyclopedia of Type Strains, Phase IV (KMG-IV): sequencing the most valuable type-strain genomes for metagenomic binning, comparative biology and taxonomic classification.</title>
        <authorList>
            <person name="Goeker M."/>
        </authorList>
    </citation>
    <scope>NUCLEOTIDE SEQUENCE [LARGE SCALE GENOMIC DNA]</scope>
    <source>
        <strain evidence="1 2">DSM 18695</strain>
    </source>
</reference>
<proteinExistence type="predicted"/>
<dbReference type="Pfam" id="PF05721">
    <property type="entry name" value="PhyH"/>
    <property type="match status" value="1"/>
</dbReference>
<accession>A0ABU0ITE2</accession>
<gene>
    <name evidence="1" type="ORF">QO010_002090</name>
</gene>
<dbReference type="Proteomes" id="UP001228905">
    <property type="component" value="Unassembled WGS sequence"/>
</dbReference>